<name>A0A258HKC9_9CAUL</name>
<dbReference type="Gene3D" id="1.25.40.10">
    <property type="entry name" value="Tetratricopeptide repeat domain"/>
    <property type="match status" value="2"/>
</dbReference>
<protein>
    <recommendedName>
        <fullName evidence="4">Tetratricopeptide repeat protein</fullName>
    </recommendedName>
</protein>
<dbReference type="PANTHER" id="PTHR45588:SF1">
    <property type="entry name" value="WW DOMAIN-CONTAINING PROTEIN"/>
    <property type="match status" value="1"/>
</dbReference>
<dbReference type="AlphaFoldDB" id="A0A258HKC9"/>
<evidence type="ECO:0008006" key="4">
    <source>
        <dbReference type="Google" id="ProtNLM"/>
    </source>
</evidence>
<organism evidence="2 3">
    <name type="scientific">Brevundimonas subvibrioides</name>
    <dbReference type="NCBI Taxonomy" id="74313"/>
    <lineage>
        <taxon>Bacteria</taxon>
        <taxon>Pseudomonadati</taxon>
        <taxon>Pseudomonadota</taxon>
        <taxon>Alphaproteobacteria</taxon>
        <taxon>Caulobacterales</taxon>
        <taxon>Caulobacteraceae</taxon>
        <taxon>Brevundimonas</taxon>
    </lineage>
</organism>
<evidence type="ECO:0000256" key="1">
    <source>
        <dbReference type="SAM" id="SignalP"/>
    </source>
</evidence>
<evidence type="ECO:0000313" key="3">
    <source>
        <dbReference type="Proteomes" id="UP000216147"/>
    </source>
</evidence>
<dbReference type="SUPFAM" id="SSF48452">
    <property type="entry name" value="TPR-like"/>
    <property type="match status" value="2"/>
</dbReference>
<sequence length="569" mass="60598">MRLKLLTFTAVALCLAGPAAVADATSATADAEASASLLQNPRGCGRVGSVLDAAPEASMVLVPGFGEVASWTVDTTNPEAQAWFDHGVRLRWAFEHKESVRAFRRARAIDPGCGLCAWGEAWATGPNLNGGGTDDDSLRAGLRLAQLARREAGGATAVQRQMIDALIQRYSGAKASQGVRFARAMDRIVRRNPDSPLIAAIAADAWMLQADEWFDEAGLPKDRGIVRAMDILEASLAKAPDDPGTIHLYIHLTEWSDDPHKAIPYGEKLARLAPSASHLVHMPSHTFYRVGRYRDAMRSNVEAVALDKRYDRLAAPPGGITGMPLHAHNIHFGMGGALMAGGAEEGLALAEGFLSTYPDIPAENLWRQLMANDAYAIFGRFGTAAQVAALAEPPETKPVQRANWRYGRGEAAARAGDAGAVRAEAEAIRAIREGDAITGAQAADMKDFIEVSQRVLEGRAAMLEGNATAAVAAFTRAAEIQGQEEEGGDPPIIWFPTRRSLAAAMLANGDAAGAKAKIEELLTDWPMDPYSYFVLAEAEAALGNTAAAEAARAQARVEWIGGEMSLKLA</sequence>
<feature type="signal peptide" evidence="1">
    <location>
        <begin position="1"/>
        <end position="24"/>
    </location>
</feature>
<comment type="caution">
    <text evidence="2">The sequence shown here is derived from an EMBL/GenBank/DDBJ whole genome shotgun (WGS) entry which is preliminary data.</text>
</comment>
<dbReference type="EMBL" id="NCEQ01000007">
    <property type="protein sequence ID" value="OYX56763.1"/>
    <property type="molecule type" value="Genomic_DNA"/>
</dbReference>
<dbReference type="PANTHER" id="PTHR45588">
    <property type="entry name" value="TPR DOMAIN-CONTAINING PROTEIN"/>
    <property type="match status" value="1"/>
</dbReference>
<keyword evidence="1" id="KW-0732">Signal</keyword>
<dbReference type="Proteomes" id="UP000216147">
    <property type="component" value="Unassembled WGS sequence"/>
</dbReference>
<evidence type="ECO:0000313" key="2">
    <source>
        <dbReference type="EMBL" id="OYX56763.1"/>
    </source>
</evidence>
<dbReference type="InterPro" id="IPR011990">
    <property type="entry name" value="TPR-like_helical_dom_sf"/>
</dbReference>
<accession>A0A258HKC9</accession>
<reference evidence="2 3" key="1">
    <citation type="submission" date="2017-03" db="EMBL/GenBank/DDBJ databases">
        <title>Lifting the veil on microbial sulfur biogeochemistry in mining wastewaters.</title>
        <authorList>
            <person name="Kantor R.S."/>
            <person name="Colenbrander Nelson T."/>
            <person name="Marshall S."/>
            <person name="Bennett D."/>
            <person name="Apte S."/>
            <person name="Camacho D."/>
            <person name="Thomas B.C."/>
            <person name="Warren L.A."/>
            <person name="Banfield J.F."/>
        </authorList>
    </citation>
    <scope>NUCLEOTIDE SEQUENCE [LARGE SCALE GENOMIC DNA]</scope>
    <source>
        <strain evidence="2">32-68-21</strain>
    </source>
</reference>
<proteinExistence type="predicted"/>
<gene>
    <name evidence="2" type="ORF">B7Y86_08310</name>
</gene>
<feature type="chain" id="PRO_5013101836" description="Tetratricopeptide repeat protein" evidence="1">
    <location>
        <begin position="25"/>
        <end position="569"/>
    </location>
</feature>